<dbReference type="Proteomes" id="UP000692954">
    <property type="component" value="Unassembled WGS sequence"/>
</dbReference>
<reference evidence="1" key="1">
    <citation type="submission" date="2021-01" db="EMBL/GenBank/DDBJ databases">
        <authorList>
            <consortium name="Genoscope - CEA"/>
            <person name="William W."/>
        </authorList>
    </citation>
    <scope>NUCLEOTIDE SEQUENCE</scope>
</reference>
<proteinExistence type="predicted"/>
<accession>A0A8S1KM46</accession>
<dbReference type="EMBL" id="CAJJDN010000009">
    <property type="protein sequence ID" value="CAD8055531.1"/>
    <property type="molecule type" value="Genomic_DNA"/>
</dbReference>
<evidence type="ECO:0000313" key="2">
    <source>
        <dbReference type="Proteomes" id="UP000692954"/>
    </source>
</evidence>
<organism evidence="1 2">
    <name type="scientific">Paramecium sonneborni</name>
    <dbReference type="NCBI Taxonomy" id="65129"/>
    <lineage>
        <taxon>Eukaryota</taxon>
        <taxon>Sar</taxon>
        <taxon>Alveolata</taxon>
        <taxon>Ciliophora</taxon>
        <taxon>Intramacronucleata</taxon>
        <taxon>Oligohymenophorea</taxon>
        <taxon>Peniculida</taxon>
        <taxon>Parameciidae</taxon>
        <taxon>Paramecium</taxon>
    </lineage>
</organism>
<keyword evidence="2" id="KW-1185">Reference proteome</keyword>
<protein>
    <submittedName>
        <fullName evidence="1">Uncharacterized protein</fullName>
    </submittedName>
</protein>
<name>A0A8S1KM46_9CILI</name>
<comment type="caution">
    <text evidence="1">The sequence shown here is derived from an EMBL/GenBank/DDBJ whole genome shotgun (WGS) entry which is preliminary data.</text>
</comment>
<gene>
    <name evidence="1" type="ORF">PSON_ATCC_30995.1.T0090290</name>
</gene>
<sequence length="52" mass="6324">MDLKNQDNILGLKIFHGKNFIVKNQRHLLFLIKQRIILMLVKYQLKMKKIMN</sequence>
<evidence type="ECO:0000313" key="1">
    <source>
        <dbReference type="EMBL" id="CAD8055531.1"/>
    </source>
</evidence>
<dbReference type="AlphaFoldDB" id="A0A8S1KM46"/>